<organism evidence="2 3">
    <name type="scientific">Albidovulum sediminicola</name>
    <dbReference type="NCBI Taxonomy" id="2984331"/>
    <lineage>
        <taxon>Bacteria</taxon>
        <taxon>Pseudomonadati</taxon>
        <taxon>Pseudomonadota</taxon>
        <taxon>Alphaproteobacteria</taxon>
        <taxon>Rhodobacterales</taxon>
        <taxon>Paracoccaceae</taxon>
        <taxon>Albidovulum</taxon>
    </lineage>
</organism>
<dbReference type="EMBL" id="JAOWLA010000013">
    <property type="protein sequence ID" value="MCV2865867.1"/>
    <property type="molecule type" value="Genomic_DNA"/>
</dbReference>
<sequence length="50" mass="5174">MEKPRASIAGLGTMRLVELAGHAGTDPDALAMLGAHPPTRPVLPCGSRPR</sequence>
<feature type="region of interest" description="Disordered" evidence="1">
    <location>
        <begin position="26"/>
        <end position="50"/>
    </location>
</feature>
<protein>
    <submittedName>
        <fullName evidence="2">Uncharacterized protein</fullName>
    </submittedName>
</protein>
<gene>
    <name evidence="2" type="ORF">OE647_14140</name>
</gene>
<keyword evidence="3" id="KW-1185">Reference proteome</keyword>
<comment type="caution">
    <text evidence="2">The sequence shown here is derived from an EMBL/GenBank/DDBJ whole genome shotgun (WGS) entry which is preliminary data.</text>
</comment>
<accession>A0ABT2Z4E4</accession>
<dbReference type="Proteomes" id="UP001652503">
    <property type="component" value="Unassembled WGS sequence"/>
</dbReference>
<evidence type="ECO:0000313" key="2">
    <source>
        <dbReference type="EMBL" id="MCV2865867.1"/>
    </source>
</evidence>
<evidence type="ECO:0000313" key="3">
    <source>
        <dbReference type="Proteomes" id="UP001652503"/>
    </source>
</evidence>
<evidence type="ECO:0000256" key="1">
    <source>
        <dbReference type="SAM" id="MobiDB-lite"/>
    </source>
</evidence>
<name>A0ABT2Z4E4_9RHOB</name>
<reference evidence="2 3" key="1">
    <citation type="submission" date="2022-10" db="EMBL/GenBank/DDBJ databases">
        <title>Defluviimonas sp. nov., isolated from ocean surface water.</title>
        <authorList>
            <person name="He W."/>
            <person name="Wang L."/>
            <person name="Zhang D.-F."/>
        </authorList>
    </citation>
    <scope>NUCLEOTIDE SEQUENCE [LARGE SCALE GENOMIC DNA]</scope>
    <source>
        <strain evidence="2 3">WL0075</strain>
    </source>
</reference>
<proteinExistence type="predicted"/>